<gene>
    <name evidence="1" type="ORF">CNYM01_13737</name>
</gene>
<dbReference type="Proteomes" id="UP000070054">
    <property type="component" value="Unassembled WGS sequence"/>
</dbReference>
<evidence type="ECO:0000313" key="1">
    <source>
        <dbReference type="EMBL" id="KXH51411.1"/>
    </source>
</evidence>
<proteinExistence type="predicted"/>
<dbReference type="AlphaFoldDB" id="A0A135TTJ7"/>
<dbReference type="EMBL" id="JEMN01001024">
    <property type="protein sequence ID" value="KXH51411.1"/>
    <property type="molecule type" value="Genomic_DNA"/>
</dbReference>
<accession>A0A135TTJ7</accession>
<name>A0A135TTJ7_9PEZI</name>
<organism evidence="1 2">
    <name type="scientific">Colletotrichum nymphaeae SA-01</name>
    <dbReference type="NCBI Taxonomy" id="1460502"/>
    <lineage>
        <taxon>Eukaryota</taxon>
        <taxon>Fungi</taxon>
        <taxon>Dikarya</taxon>
        <taxon>Ascomycota</taxon>
        <taxon>Pezizomycotina</taxon>
        <taxon>Sordariomycetes</taxon>
        <taxon>Hypocreomycetidae</taxon>
        <taxon>Glomerellales</taxon>
        <taxon>Glomerellaceae</taxon>
        <taxon>Colletotrichum</taxon>
        <taxon>Colletotrichum acutatum species complex</taxon>
    </lineage>
</organism>
<reference evidence="1 2" key="1">
    <citation type="submission" date="2014-02" db="EMBL/GenBank/DDBJ databases">
        <title>The genome sequence of Colletotrichum nymphaeae SA-01.</title>
        <authorList>
            <person name="Baroncelli R."/>
            <person name="Thon M.R."/>
        </authorList>
    </citation>
    <scope>NUCLEOTIDE SEQUENCE [LARGE SCALE GENOMIC DNA]</scope>
    <source>
        <strain evidence="1 2">SA-01</strain>
    </source>
</reference>
<comment type="caution">
    <text evidence="1">The sequence shown here is derived from an EMBL/GenBank/DDBJ whole genome shotgun (WGS) entry which is preliminary data.</text>
</comment>
<dbReference type="OrthoDB" id="10285965at2759"/>
<keyword evidence="2" id="KW-1185">Reference proteome</keyword>
<protein>
    <submittedName>
        <fullName evidence="1">Uncharacterized protein</fullName>
    </submittedName>
</protein>
<evidence type="ECO:0000313" key="2">
    <source>
        <dbReference type="Proteomes" id="UP000070054"/>
    </source>
</evidence>
<sequence length="453" mass="51114">MASHALVPIYVLQLYFNSARALISALAHEKFFVIGPTADRKYWEVAAPPELLRFIHLKKVHFEMNLQYELFVPHPADVLELGHDRAVMLARACFIRGVFKSVATEQVPALTSFLERRSQCLATPMKWAMLAYRLWVRTLRPKAHYFEPADPDYVATAAIEASYDLPGVEDLRYLHILPLRILKGLPGSLISQMSPHDTTILIPYLEQTRSCFNKPDQTDDVAGLSAGLVVEGVGCRLRSGFCTWLKSPDGTAFREKLHLNLRGPQTGLQFFWSFFALLGVARHLDPAAVSDHTDEVMLTAFEDIMADGNADTRLGLLEKMIHPMKLALQRLPNQELMVSHWTYLKKFQTWTLGESCPNGLVIQYFLQRMHSLFEPDVEISHAEAVRGAGYKMGTANDLLESITLSSEYEGAHDLDSHDIFSLRMTHEGDGYDSSLGFVDPSWGIWTPPSETRH</sequence>